<dbReference type="OrthoDB" id="3240474at2"/>
<evidence type="ECO:0000256" key="1">
    <source>
        <dbReference type="SAM" id="MobiDB-lite"/>
    </source>
</evidence>
<keyword evidence="2" id="KW-0812">Transmembrane</keyword>
<evidence type="ECO:0000256" key="2">
    <source>
        <dbReference type="SAM" id="Phobius"/>
    </source>
</evidence>
<gene>
    <name evidence="3" type="ORF">AXE77_00885</name>
</gene>
<feature type="region of interest" description="Disordered" evidence="1">
    <location>
        <begin position="113"/>
        <end position="198"/>
    </location>
</feature>
<feature type="compositionally biased region" description="Basic and acidic residues" evidence="1">
    <location>
        <begin position="176"/>
        <end position="198"/>
    </location>
</feature>
<dbReference type="EMBL" id="LRTV01000001">
    <property type="protein sequence ID" value="RFD80107.1"/>
    <property type="molecule type" value="Genomic_DNA"/>
</dbReference>
<accession>A0A3E1J1B8</accession>
<dbReference type="Pfam" id="PF20070">
    <property type="entry name" value="DUF6466"/>
    <property type="match status" value="1"/>
</dbReference>
<dbReference type="Proteomes" id="UP000259221">
    <property type="component" value="Unassembled WGS sequence"/>
</dbReference>
<reference evidence="3 4" key="1">
    <citation type="submission" date="2016-02" db="EMBL/GenBank/DDBJ databases">
        <authorList>
            <person name="Alioto T."/>
            <person name="Alioto T."/>
        </authorList>
    </citation>
    <scope>NUCLEOTIDE SEQUENCE [LARGE SCALE GENOMIC DNA]</scope>
    <source>
        <strain evidence="3 4">NR010</strain>
    </source>
</reference>
<organism evidence="3 4">
    <name type="scientific">Gardnerella vaginalis</name>
    <dbReference type="NCBI Taxonomy" id="2702"/>
    <lineage>
        <taxon>Bacteria</taxon>
        <taxon>Bacillati</taxon>
        <taxon>Actinomycetota</taxon>
        <taxon>Actinomycetes</taxon>
        <taxon>Bifidobacteriales</taxon>
        <taxon>Bifidobacteriaceae</taxon>
        <taxon>Gardnerella</taxon>
    </lineage>
</organism>
<protein>
    <submittedName>
        <fullName evidence="3">Cell surface protein</fullName>
    </submittedName>
</protein>
<feature type="compositionally biased region" description="Low complexity" evidence="1">
    <location>
        <begin position="114"/>
        <end position="136"/>
    </location>
</feature>
<dbReference type="InterPro" id="IPR046314">
    <property type="entry name" value="DUF6466"/>
</dbReference>
<dbReference type="RefSeq" id="WP_116711699.1">
    <property type="nucleotide sequence ID" value="NZ_LRTV01000001.1"/>
</dbReference>
<dbReference type="AlphaFoldDB" id="A0A3E1J1B8"/>
<evidence type="ECO:0000313" key="4">
    <source>
        <dbReference type="Proteomes" id="UP000259221"/>
    </source>
</evidence>
<comment type="caution">
    <text evidence="3">The sequence shown here is derived from an EMBL/GenBank/DDBJ whole genome shotgun (WGS) entry which is preliminary data.</text>
</comment>
<keyword evidence="2" id="KW-0472">Membrane</keyword>
<keyword evidence="2" id="KW-1133">Transmembrane helix</keyword>
<sequence length="198" mass="22859">MKRISKRVIIRIVASLCILVAIVVAYYAIVNWRAQCTYNAATNNLIANMKAARSIDSDKEVLLTQQQQTNAQFEEARAQRIILMPKLVSNIDHNAALSYELTALLKKKIYNEHTSSSQRKNQQQRQNGTQSSQRSQPSQKNKDSQTQQDPRLNDEQRNKVEHLLQQNNHVDQQSLQDERNQEKTTKRTQSGDEDTKPW</sequence>
<feature type="transmembrane region" description="Helical" evidence="2">
    <location>
        <begin position="12"/>
        <end position="29"/>
    </location>
</feature>
<feature type="compositionally biased region" description="Polar residues" evidence="1">
    <location>
        <begin position="164"/>
        <end position="175"/>
    </location>
</feature>
<feature type="compositionally biased region" description="Basic and acidic residues" evidence="1">
    <location>
        <begin position="151"/>
        <end position="162"/>
    </location>
</feature>
<proteinExistence type="predicted"/>
<evidence type="ECO:0000313" key="3">
    <source>
        <dbReference type="EMBL" id="RFD80107.1"/>
    </source>
</evidence>
<name>A0A3E1J1B8_GARVA</name>